<proteinExistence type="predicted"/>
<accession>A0A643AT53</accession>
<dbReference type="InterPro" id="IPR014722">
    <property type="entry name" value="Rib_uL2_dom2"/>
</dbReference>
<sequence>MNLNPLVISDQSKHHKRHFSAPSHIRRKIVVLFFQRAETEVRPSIHARQEGR</sequence>
<dbReference type="Proteomes" id="UP000437017">
    <property type="component" value="Unassembled WGS sequence"/>
</dbReference>
<dbReference type="EMBL" id="SGJD01049860">
    <property type="protein sequence ID" value="KAB0337317.1"/>
    <property type="molecule type" value="Genomic_DNA"/>
</dbReference>
<feature type="region of interest" description="Disordered" evidence="1">
    <location>
        <begin position="1"/>
        <end position="21"/>
    </location>
</feature>
<evidence type="ECO:0008006" key="4">
    <source>
        <dbReference type="Google" id="ProtNLM"/>
    </source>
</evidence>
<keyword evidence="3" id="KW-1185">Reference proteome</keyword>
<reference evidence="2 3" key="1">
    <citation type="journal article" date="2019" name="PLoS ONE">
        <title>Genomic analyses reveal an absence of contemporary introgressive admixture between fin whales and blue whales, despite known hybrids.</title>
        <authorList>
            <person name="Westbury M.V."/>
            <person name="Petersen B."/>
            <person name="Lorenzen E.D."/>
        </authorList>
    </citation>
    <scope>NUCLEOTIDE SEQUENCE [LARGE SCALE GENOMIC DNA]</scope>
    <source>
        <strain evidence="2">FinWhale-01</strain>
    </source>
</reference>
<protein>
    <recommendedName>
        <fullName evidence="4">60S ribosomal protein L26</fullName>
    </recommendedName>
</protein>
<name>A0A643AT53_BALPH</name>
<organism evidence="2 3">
    <name type="scientific">Balaenoptera physalus</name>
    <name type="common">Fin whale</name>
    <name type="synonym">Balaena physalus</name>
    <dbReference type="NCBI Taxonomy" id="9770"/>
    <lineage>
        <taxon>Eukaryota</taxon>
        <taxon>Metazoa</taxon>
        <taxon>Chordata</taxon>
        <taxon>Craniata</taxon>
        <taxon>Vertebrata</taxon>
        <taxon>Euteleostomi</taxon>
        <taxon>Mammalia</taxon>
        <taxon>Eutheria</taxon>
        <taxon>Laurasiatheria</taxon>
        <taxon>Artiodactyla</taxon>
        <taxon>Whippomorpha</taxon>
        <taxon>Cetacea</taxon>
        <taxon>Mysticeti</taxon>
        <taxon>Balaenopteridae</taxon>
        <taxon>Balaenoptera</taxon>
    </lineage>
</organism>
<gene>
    <name evidence="2" type="ORF">E2I00_005550</name>
</gene>
<dbReference type="Gene3D" id="2.30.30.30">
    <property type="match status" value="1"/>
</dbReference>
<dbReference type="AlphaFoldDB" id="A0A643AT53"/>
<evidence type="ECO:0000313" key="2">
    <source>
        <dbReference type="EMBL" id="KAB0337317.1"/>
    </source>
</evidence>
<evidence type="ECO:0000256" key="1">
    <source>
        <dbReference type="SAM" id="MobiDB-lite"/>
    </source>
</evidence>
<comment type="caution">
    <text evidence="2">The sequence shown here is derived from an EMBL/GenBank/DDBJ whole genome shotgun (WGS) entry which is preliminary data.</text>
</comment>
<evidence type="ECO:0000313" key="3">
    <source>
        <dbReference type="Proteomes" id="UP000437017"/>
    </source>
</evidence>